<feature type="compositionally biased region" description="Polar residues" evidence="1">
    <location>
        <begin position="8"/>
        <end position="18"/>
    </location>
</feature>
<evidence type="ECO:0000256" key="1">
    <source>
        <dbReference type="SAM" id="MobiDB-lite"/>
    </source>
</evidence>
<accession>A0ABQ9XDA9</accession>
<reference evidence="2 3" key="1">
    <citation type="journal article" date="2022" name="bioRxiv">
        <title>Genomics of Preaxostyla Flagellates Illuminates Evolutionary Transitions and the Path Towards Mitochondrial Loss.</title>
        <authorList>
            <person name="Novak L.V.F."/>
            <person name="Treitli S.C."/>
            <person name="Pyrih J."/>
            <person name="Halakuc P."/>
            <person name="Pipaliya S.V."/>
            <person name="Vacek V."/>
            <person name="Brzon O."/>
            <person name="Soukal P."/>
            <person name="Eme L."/>
            <person name="Dacks J.B."/>
            <person name="Karnkowska A."/>
            <person name="Elias M."/>
            <person name="Hampl V."/>
        </authorList>
    </citation>
    <scope>NUCLEOTIDE SEQUENCE [LARGE SCALE GENOMIC DNA]</scope>
    <source>
        <strain evidence="2">NAU3</strain>
        <tissue evidence="2">Gut</tissue>
    </source>
</reference>
<keyword evidence="3" id="KW-1185">Reference proteome</keyword>
<proteinExistence type="predicted"/>
<dbReference type="Proteomes" id="UP001281761">
    <property type="component" value="Unassembled WGS sequence"/>
</dbReference>
<gene>
    <name evidence="2" type="ORF">BLNAU_14606</name>
</gene>
<feature type="region of interest" description="Disordered" evidence="1">
    <location>
        <begin position="1"/>
        <end position="20"/>
    </location>
</feature>
<dbReference type="EMBL" id="JARBJD010000135">
    <property type="protein sequence ID" value="KAK2950488.1"/>
    <property type="molecule type" value="Genomic_DNA"/>
</dbReference>
<organism evidence="2 3">
    <name type="scientific">Blattamonas nauphoetae</name>
    <dbReference type="NCBI Taxonomy" id="2049346"/>
    <lineage>
        <taxon>Eukaryota</taxon>
        <taxon>Metamonada</taxon>
        <taxon>Preaxostyla</taxon>
        <taxon>Oxymonadida</taxon>
        <taxon>Blattamonas</taxon>
    </lineage>
</organism>
<name>A0ABQ9XDA9_9EUKA</name>
<evidence type="ECO:0000313" key="2">
    <source>
        <dbReference type="EMBL" id="KAK2950488.1"/>
    </source>
</evidence>
<sequence>MRRRDENQQTLTVSTPSSRHGFACGSHCHRVVEGDWCKKHEEGVHDSPPVSTAADEAGYHFLSFSSTINQLTTGCPLTLRQSQPQMHSSEGRDCCWLTSAEAAQANTAACRQSHITPTQQTSLQLIRDHSNALKPFALLSQPSPATLPRFSRFQHPSLALLI</sequence>
<protein>
    <submittedName>
        <fullName evidence="2">Uncharacterized protein</fullName>
    </submittedName>
</protein>
<evidence type="ECO:0000313" key="3">
    <source>
        <dbReference type="Proteomes" id="UP001281761"/>
    </source>
</evidence>
<comment type="caution">
    <text evidence="2">The sequence shown here is derived from an EMBL/GenBank/DDBJ whole genome shotgun (WGS) entry which is preliminary data.</text>
</comment>